<keyword evidence="4" id="KW-1185">Reference proteome</keyword>
<dbReference type="Pfam" id="PF01431">
    <property type="entry name" value="Peptidase_M13"/>
    <property type="match status" value="1"/>
</dbReference>
<sequence>MFMFLLFLFFQPVFGVENAEFKNYLDQLRDDSVRPCDNFYRHACSTNATSSFWQEYITIGQQQLKNRTISDDVSKYFVEFIEFSSDDETVAKLYKNLQNQYLISCQNNTLEKFQNIVVEVFSDREIDFSNSESCQGNFEKILELDELEYQSDSTVKILERILWYHRNREIVRTLVTFLEEIRVVAVDWIDKTPWISKNNKTDIFDEFVERVHLRKIPLVFADNQTQEFSACQKNIQNVNISEELITQLCLIKVKKNVERMIAHDLDAGTNTLTGLIYFGTSFYFHAMLSHSFAAQFGVIGFPVGHELGHHLIQDDTDFEIFSNVSRKCIQNQFKKTCEIYGEETCHVVDGQLDDNGSDLISGRFSDAILTKKLGRLLHGFAEGYGNITNSQLFFYSQAAYFCEPTPRVSYSDHAASNARINAVAAQSEIFKTAFGCSSDSKMVQSLNEKCYIFGDQAPETKNSGVHNH</sequence>
<dbReference type="PANTHER" id="PTHR11733:SF208">
    <property type="entry name" value="PEPTIDASE M13 C-TERMINAL DOMAIN-CONTAINING PROTEIN"/>
    <property type="match status" value="1"/>
</dbReference>
<dbReference type="EMBL" id="CANHGI010000006">
    <property type="protein sequence ID" value="CAI5455758.1"/>
    <property type="molecule type" value="Genomic_DNA"/>
</dbReference>
<gene>
    <name evidence="3" type="ORF">CAMP_LOCUS18395</name>
</gene>
<proteinExistence type="predicted"/>
<dbReference type="InterPro" id="IPR018497">
    <property type="entry name" value="Peptidase_M13_C"/>
</dbReference>
<feature type="chain" id="PRO_5040461960" description="Peptidase M13 C-terminal domain-containing protein" evidence="1">
    <location>
        <begin position="16"/>
        <end position="468"/>
    </location>
</feature>
<dbReference type="OrthoDB" id="5799049at2759"/>
<keyword evidence="1" id="KW-0732">Signal</keyword>
<dbReference type="SUPFAM" id="SSF55486">
    <property type="entry name" value="Metalloproteases ('zincins'), catalytic domain"/>
    <property type="match status" value="1"/>
</dbReference>
<evidence type="ECO:0000313" key="4">
    <source>
        <dbReference type="Proteomes" id="UP001152747"/>
    </source>
</evidence>
<dbReference type="InterPro" id="IPR000718">
    <property type="entry name" value="Peptidase_M13"/>
</dbReference>
<protein>
    <recommendedName>
        <fullName evidence="2">Peptidase M13 C-terminal domain-containing protein</fullName>
    </recommendedName>
</protein>
<comment type="caution">
    <text evidence="3">The sequence shown here is derived from an EMBL/GenBank/DDBJ whole genome shotgun (WGS) entry which is preliminary data.</text>
</comment>
<evidence type="ECO:0000313" key="3">
    <source>
        <dbReference type="EMBL" id="CAI5455758.1"/>
    </source>
</evidence>
<name>A0A9P1NCA3_9PELO</name>
<dbReference type="PROSITE" id="PS51885">
    <property type="entry name" value="NEPRILYSIN"/>
    <property type="match status" value="1"/>
</dbReference>
<dbReference type="Gene3D" id="3.40.390.10">
    <property type="entry name" value="Collagenase (Catalytic Domain)"/>
    <property type="match status" value="1"/>
</dbReference>
<dbReference type="AlphaFoldDB" id="A0A9P1NCA3"/>
<reference evidence="3" key="1">
    <citation type="submission" date="2022-11" db="EMBL/GenBank/DDBJ databases">
        <authorList>
            <person name="Kikuchi T."/>
        </authorList>
    </citation>
    <scope>NUCLEOTIDE SEQUENCE</scope>
    <source>
        <strain evidence="3">PS1010</strain>
    </source>
</reference>
<dbReference type="GO" id="GO:0016485">
    <property type="term" value="P:protein processing"/>
    <property type="evidence" value="ECO:0007669"/>
    <property type="project" value="TreeGrafter"/>
</dbReference>
<dbReference type="InterPro" id="IPR024079">
    <property type="entry name" value="MetalloPept_cat_dom_sf"/>
</dbReference>
<accession>A0A9P1NCA3</accession>
<dbReference type="Proteomes" id="UP001152747">
    <property type="component" value="Unassembled WGS sequence"/>
</dbReference>
<dbReference type="GO" id="GO:0004222">
    <property type="term" value="F:metalloendopeptidase activity"/>
    <property type="evidence" value="ECO:0007669"/>
    <property type="project" value="InterPro"/>
</dbReference>
<organism evidence="3 4">
    <name type="scientific">Caenorhabditis angaria</name>
    <dbReference type="NCBI Taxonomy" id="860376"/>
    <lineage>
        <taxon>Eukaryota</taxon>
        <taxon>Metazoa</taxon>
        <taxon>Ecdysozoa</taxon>
        <taxon>Nematoda</taxon>
        <taxon>Chromadorea</taxon>
        <taxon>Rhabditida</taxon>
        <taxon>Rhabditina</taxon>
        <taxon>Rhabditomorpha</taxon>
        <taxon>Rhabditoidea</taxon>
        <taxon>Rhabditidae</taxon>
        <taxon>Peloderinae</taxon>
        <taxon>Caenorhabditis</taxon>
    </lineage>
</organism>
<feature type="domain" description="Peptidase M13 C-terminal" evidence="2">
    <location>
        <begin position="291"/>
        <end position="449"/>
    </location>
</feature>
<evidence type="ECO:0000256" key="1">
    <source>
        <dbReference type="SAM" id="SignalP"/>
    </source>
</evidence>
<feature type="signal peptide" evidence="1">
    <location>
        <begin position="1"/>
        <end position="15"/>
    </location>
</feature>
<dbReference type="PANTHER" id="PTHR11733">
    <property type="entry name" value="ZINC METALLOPROTEASE FAMILY M13 NEPRILYSIN-RELATED"/>
    <property type="match status" value="1"/>
</dbReference>
<dbReference type="GO" id="GO:0005886">
    <property type="term" value="C:plasma membrane"/>
    <property type="evidence" value="ECO:0007669"/>
    <property type="project" value="TreeGrafter"/>
</dbReference>
<evidence type="ECO:0000259" key="2">
    <source>
        <dbReference type="Pfam" id="PF01431"/>
    </source>
</evidence>